<reference evidence="2 3" key="1">
    <citation type="journal article" date="2023" name="BMC Biol.">
        <title>The compact genome of the sponge Oopsacas minuta (Hexactinellida) is lacking key metazoan core genes.</title>
        <authorList>
            <person name="Santini S."/>
            <person name="Schenkelaars Q."/>
            <person name="Jourda C."/>
            <person name="Duchesne M."/>
            <person name="Belahbib H."/>
            <person name="Rocher C."/>
            <person name="Selva M."/>
            <person name="Riesgo A."/>
            <person name="Vervoort M."/>
            <person name="Leys S.P."/>
            <person name="Kodjabachian L."/>
            <person name="Le Bivic A."/>
            <person name="Borchiellini C."/>
            <person name="Claverie J.M."/>
            <person name="Renard E."/>
        </authorList>
    </citation>
    <scope>NUCLEOTIDE SEQUENCE [LARGE SCALE GENOMIC DNA]</scope>
    <source>
        <strain evidence="2">SPO-2</strain>
    </source>
</reference>
<organism evidence="2 3">
    <name type="scientific">Oopsacas minuta</name>
    <dbReference type="NCBI Taxonomy" id="111878"/>
    <lineage>
        <taxon>Eukaryota</taxon>
        <taxon>Metazoa</taxon>
        <taxon>Porifera</taxon>
        <taxon>Hexactinellida</taxon>
        <taxon>Hexasterophora</taxon>
        <taxon>Lyssacinosida</taxon>
        <taxon>Leucopsacidae</taxon>
        <taxon>Oopsacas</taxon>
    </lineage>
</organism>
<gene>
    <name evidence="2" type="ORF">LOD99_282</name>
</gene>
<dbReference type="EMBL" id="JAKMXF010000111">
    <property type="protein sequence ID" value="KAI6657538.1"/>
    <property type="molecule type" value="Genomic_DNA"/>
</dbReference>
<proteinExistence type="predicted"/>
<feature type="compositionally biased region" description="Polar residues" evidence="1">
    <location>
        <begin position="285"/>
        <end position="295"/>
    </location>
</feature>
<evidence type="ECO:0000313" key="3">
    <source>
        <dbReference type="Proteomes" id="UP001165289"/>
    </source>
</evidence>
<sequence length="364" mass="40824">MLDSRSSVRPPSRKPRIRSAGARPMTPANAYECSLSAEALATARRLDSANAFRAQHENSKKIFPKRRGDEFQLTSYRAFHQPADNLSDLRMSPKPTSPTRRNNPHPTLPFLQWRLPTRSLENPKGLISGNEQVPQPQQQQNENEVLTNLSNIPFPGKKLTRSRTFSGYTPREPKYYSQQQLPTSLKSAVKEENLPFAKEWLQGASDREKQTLFSMLDTSQSEEARLKSAMKEVLNADAIEGVEKWLSGADQNEKAIALKVFEDLASSNPGTPKPASAGGPRPVSRASSMGTSRSNLPTHYGAYATLPFYYPGEEVTPPDESGLIWHQKSRREPAPNVFHRASLFNVAQRNRGQHWTIHPEWPTA</sequence>
<evidence type="ECO:0000256" key="1">
    <source>
        <dbReference type="SAM" id="MobiDB-lite"/>
    </source>
</evidence>
<feature type="region of interest" description="Disordered" evidence="1">
    <location>
        <begin position="1"/>
        <end position="27"/>
    </location>
</feature>
<dbReference type="Proteomes" id="UP001165289">
    <property type="component" value="Unassembled WGS sequence"/>
</dbReference>
<feature type="region of interest" description="Disordered" evidence="1">
    <location>
        <begin position="82"/>
        <end position="110"/>
    </location>
</feature>
<evidence type="ECO:0000313" key="2">
    <source>
        <dbReference type="EMBL" id="KAI6657538.1"/>
    </source>
</evidence>
<name>A0AAV7K8H7_9METZ</name>
<dbReference type="AlphaFoldDB" id="A0AAV7K8H7"/>
<keyword evidence="3" id="KW-1185">Reference proteome</keyword>
<feature type="region of interest" description="Disordered" evidence="1">
    <location>
        <begin position="267"/>
        <end position="295"/>
    </location>
</feature>
<comment type="caution">
    <text evidence="2">The sequence shown here is derived from an EMBL/GenBank/DDBJ whole genome shotgun (WGS) entry which is preliminary data.</text>
</comment>
<accession>A0AAV7K8H7</accession>
<protein>
    <submittedName>
        <fullName evidence="2">Uncharacterized protein</fullName>
    </submittedName>
</protein>
<feature type="compositionally biased region" description="Low complexity" evidence="1">
    <location>
        <begin position="1"/>
        <end position="10"/>
    </location>
</feature>